<protein>
    <recommendedName>
        <fullName evidence="1">DUF6593 domain-containing protein</fullName>
    </recommendedName>
</protein>
<dbReference type="OrthoDB" id="3191568at2759"/>
<reference evidence="2 3" key="1">
    <citation type="journal article" date="2019" name="Nat. Ecol. Evol.">
        <title>Megaphylogeny resolves global patterns of mushroom evolution.</title>
        <authorList>
            <person name="Varga T."/>
            <person name="Krizsan K."/>
            <person name="Foldi C."/>
            <person name="Dima B."/>
            <person name="Sanchez-Garcia M."/>
            <person name="Sanchez-Ramirez S."/>
            <person name="Szollosi G.J."/>
            <person name="Szarkandi J.G."/>
            <person name="Papp V."/>
            <person name="Albert L."/>
            <person name="Andreopoulos W."/>
            <person name="Angelini C."/>
            <person name="Antonin V."/>
            <person name="Barry K.W."/>
            <person name="Bougher N.L."/>
            <person name="Buchanan P."/>
            <person name="Buyck B."/>
            <person name="Bense V."/>
            <person name="Catcheside P."/>
            <person name="Chovatia M."/>
            <person name="Cooper J."/>
            <person name="Damon W."/>
            <person name="Desjardin D."/>
            <person name="Finy P."/>
            <person name="Geml J."/>
            <person name="Haridas S."/>
            <person name="Hughes K."/>
            <person name="Justo A."/>
            <person name="Karasinski D."/>
            <person name="Kautmanova I."/>
            <person name="Kiss B."/>
            <person name="Kocsube S."/>
            <person name="Kotiranta H."/>
            <person name="LaButti K.M."/>
            <person name="Lechner B.E."/>
            <person name="Liimatainen K."/>
            <person name="Lipzen A."/>
            <person name="Lukacs Z."/>
            <person name="Mihaltcheva S."/>
            <person name="Morgado L.N."/>
            <person name="Niskanen T."/>
            <person name="Noordeloos M.E."/>
            <person name="Ohm R.A."/>
            <person name="Ortiz-Santana B."/>
            <person name="Ovrebo C."/>
            <person name="Racz N."/>
            <person name="Riley R."/>
            <person name="Savchenko A."/>
            <person name="Shiryaev A."/>
            <person name="Soop K."/>
            <person name="Spirin V."/>
            <person name="Szebenyi C."/>
            <person name="Tomsovsky M."/>
            <person name="Tulloss R.E."/>
            <person name="Uehling J."/>
            <person name="Grigoriev I.V."/>
            <person name="Vagvolgyi C."/>
            <person name="Papp T."/>
            <person name="Martin F.M."/>
            <person name="Miettinen O."/>
            <person name="Hibbett D.S."/>
            <person name="Nagy L.G."/>
        </authorList>
    </citation>
    <scope>NUCLEOTIDE SEQUENCE [LARGE SCALE GENOMIC DNA]</scope>
    <source>
        <strain evidence="2 3">CBS 962.96</strain>
    </source>
</reference>
<keyword evidence="3" id="KW-1185">Reference proteome</keyword>
<evidence type="ECO:0000313" key="2">
    <source>
        <dbReference type="EMBL" id="THV03706.1"/>
    </source>
</evidence>
<dbReference type="AlphaFoldDB" id="A0A4V6T5M8"/>
<sequence>MHGTNPYAQSGWTNSSFPSSGSGLQPSVYGALPFTSVGGSAPTIHRFRFTSFNPDICNCTVVGPNSKTYFQIMNNTPTTGFTLFQNRDGKSFGVIEWRQSPGTVVELRDVVKKQLVSSWLALSQDRSYRHMTVGNRGFVWVPRDDYIGLYSHGTADPQLYAKVARGDGHVALDITSAAIQLGLLEPCVVAVVLLQSGRHID</sequence>
<dbReference type="Pfam" id="PF20236">
    <property type="entry name" value="DUF6593"/>
    <property type="match status" value="1"/>
</dbReference>
<dbReference type="InterPro" id="IPR046528">
    <property type="entry name" value="DUF6593"/>
</dbReference>
<dbReference type="EMBL" id="ML179064">
    <property type="protein sequence ID" value="THV03706.1"/>
    <property type="molecule type" value="Genomic_DNA"/>
</dbReference>
<gene>
    <name evidence="2" type="ORF">K435DRAFT_715368</name>
</gene>
<proteinExistence type="predicted"/>
<feature type="domain" description="DUF6593" evidence="1">
    <location>
        <begin position="55"/>
        <end position="198"/>
    </location>
</feature>
<accession>A0A4V6T5M8</accession>
<evidence type="ECO:0000259" key="1">
    <source>
        <dbReference type="Pfam" id="PF20236"/>
    </source>
</evidence>
<name>A0A4V6T5M8_DENBC</name>
<dbReference type="Proteomes" id="UP000297245">
    <property type="component" value="Unassembled WGS sequence"/>
</dbReference>
<organism evidence="2 3">
    <name type="scientific">Dendrothele bispora (strain CBS 962.96)</name>
    <dbReference type="NCBI Taxonomy" id="1314807"/>
    <lineage>
        <taxon>Eukaryota</taxon>
        <taxon>Fungi</taxon>
        <taxon>Dikarya</taxon>
        <taxon>Basidiomycota</taxon>
        <taxon>Agaricomycotina</taxon>
        <taxon>Agaricomycetes</taxon>
        <taxon>Agaricomycetidae</taxon>
        <taxon>Agaricales</taxon>
        <taxon>Agaricales incertae sedis</taxon>
        <taxon>Dendrothele</taxon>
    </lineage>
</organism>
<evidence type="ECO:0000313" key="3">
    <source>
        <dbReference type="Proteomes" id="UP000297245"/>
    </source>
</evidence>